<sequence length="177" mass="19090">MQTSTLLTLFLTSLTSIASAAPAPAAASAAAPTSTTAIPRPTGVITESFDAPTQSKKRSSDDLFKRTDTRCYDSDTFNTNDYWALENSFWSHTDWLYLAATKGQSWSIGSVRVCAGNKYVFENTHIYVRNIGDAMAVVGGCCVASTCAGGISSIRGDSGLLVDVWTIPQWKTCHDTW</sequence>
<evidence type="ECO:0000313" key="3">
    <source>
        <dbReference type="EMBL" id="KAK6540516.1"/>
    </source>
</evidence>
<keyword evidence="2" id="KW-0732">Signal</keyword>
<keyword evidence="4" id="KW-1185">Reference proteome</keyword>
<dbReference type="Proteomes" id="UP001365542">
    <property type="component" value="Unassembled WGS sequence"/>
</dbReference>
<feature type="region of interest" description="Disordered" evidence="1">
    <location>
        <begin position="29"/>
        <end position="61"/>
    </location>
</feature>
<dbReference type="EMBL" id="JAVHJO010000005">
    <property type="protein sequence ID" value="KAK6540516.1"/>
    <property type="molecule type" value="Genomic_DNA"/>
</dbReference>
<gene>
    <name evidence="3" type="ORF">TWF694_009307</name>
</gene>
<feature type="chain" id="PRO_5043497154" evidence="2">
    <location>
        <begin position="21"/>
        <end position="177"/>
    </location>
</feature>
<evidence type="ECO:0000313" key="4">
    <source>
        <dbReference type="Proteomes" id="UP001365542"/>
    </source>
</evidence>
<proteinExistence type="predicted"/>
<organism evidence="3 4">
    <name type="scientific">Orbilia ellipsospora</name>
    <dbReference type="NCBI Taxonomy" id="2528407"/>
    <lineage>
        <taxon>Eukaryota</taxon>
        <taxon>Fungi</taxon>
        <taxon>Dikarya</taxon>
        <taxon>Ascomycota</taxon>
        <taxon>Pezizomycotina</taxon>
        <taxon>Orbiliomycetes</taxon>
        <taxon>Orbiliales</taxon>
        <taxon>Orbiliaceae</taxon>
        <taxon>Orbilia</taxon>
    </lineage>
</organism>
<protein>
    <submittedName>
        <fullName evidence="3">Uncharacterized protein</fullName>
    </submittedName>
</protein>
<dbReference type="AlphaFoldDB" id="A0AAV9XG16"/>
<feature type="signal peptide" evidence="2">
    <location>
        <begin position="1"/>
        <end position="20"/>
    </location>
</feature>
<evidence type="ECO:0000256" key="1">
    <source>
        <dbReference type="SAM" id="MobiDB-lite"/>
    </source>
</evidence>
<accession>A0AAV9XG16</accession>
<comment type="caution">
    <text evidence="3">The sequence shown here is derived from an EMBL/GenBank/DDBJ whole genome shotgun (WGS) entry which is preliminary data.</text>
</comment>
<evidence type="ECO:0000256" key="2">
    <source>
        <dbReference type="SAM" id="SignalP"/>
    </source>
</evidence>
<feature type="compositionally biased region" description="Low complexity" evidence="1">
    <location>
        <begin position="29"/>
        <end position="42"/>
    </location>
</feature>
<name>A0AAV9XG16_9PEZI</name>
<reference evidence="3 4" key="1">
    <citation type="submission" date="2019-10" db="EMBL/GenBank/DDBJ databases">
        <authorList>
            <person name="Palmer J.M."/>
        </authorList>
    </citation>
    <scope>NUCLEOTIDE SEQUENCE [LARGE SCALE GENOMIC DNA]</scope>
    <source>
        <strain evidence="3 4">TWF694</strain>
    </source>
</reference>